<evidence type="ECO:0008006" key="5">
    <source>
        <dbReference type="Google" id="ProtNLM"/>
    </source>
</evidence>
<evidence type="ECO:0000313" key="4">
    <source>
        <dbReference type="Proteomes" id="UP000660729"/>
    </source>
</evidence>
<dbReference type="OrthoDB" id="5427350at2759"/>
<dbReference type="InterPro" id="IPR053143">
    <property type="entry name" value="Arylsulfate_ST"/>
</dbReference>
<keyword evidence="1" id="KW-0812">Transmembrane</keyword>
<keyword evidence="1" id="KW-0472">Membrane</keyword>
<keyword evidence="2" id="KW-0732">Signal</keyword>
<dbReference type="Pfam" id="PF14269">
    <property type="entry name" value="Arylsulfotran_2"/>
    <property type="match status" value="1"/>
</dbReference>
<sequence>MSFLSIVLFCLAVPCICLLPTEQWHDSAERWQSEDLHHFVTRPDLRAPKWHVIQIKQDLTEPGYLFVTPYSNLQRPVSSSLYSGHQIGPHIYSSDGELVWSGAHLFPGQTTFDFKVAELNSTPHLTFAVGSGPLNTQYTAGFNIILNSSYHLVESHSPTGGTDVDLHEFTILGDGKSALVTRQRAEAVTYHDTGTGEPWKHLMLQNGLEEFDIYSGRTIFEWWAHDHISPSESTFDASKQGPGLPWDWYHISSIDKDDQGDYLVSIRHTNAIYLVSGSTRKILWQLGGKKSSFKLEGFHFSSALSFGRQHDARIRLRNSTVTIISIFNNAADENSVDEDDEPSSLLEMALYTAQSPMIAKVIRHVPRPNRGRTTIGGNYQYLPNGNVLGAWGDNAYITEHLPSGKVVYETSFLSTRFLNYRAYKLPWIGRPSDTPVVKALASTTKGRDLTTIFYVSWNGATEVSKWNFYSADLGDFDVRRVGSTIKNGFETSYVVRGHHAIVFAEAIDKDGNSLSNSTLVSTELPLSWHKVDFEDDDTEDSSHDINTPQHGHFKSVLVGVMVLIVLVLLYARKLFLERTLRRASRYLQQRKRAKDDDRDILRFAEARTGSFAQGTGFQR</sequence>
<accession>A0A8H6RPP9</accession>
<name>A0A8H6RPP9_9PEZI</name>
<feature type="transmembrane region" description="Helical" evidence="1">
    <location>
        <begin position="556"/>
        <end position="575"/>
    </location>
</feature>
<dbReference type="PANTHER" id="PTHR35340">
    <property type="entry name" value="PQQ ENZYME REPEAT PROTEIN-RELATED"/>
    <property type="match status" value="1"/>
</dbReference>
<dbReference type="Proteomes" id="UP000660729">
    <property type="component" value="Unassembled WGS sequence"/>
</dbReference>
<evidence type="ECO:0000256" key="1">
    <source>
        <dbReference type="SAM" id="Phobius"/>
    </source>
</evidence>
<keyword evidence="1" id="KW-1133">Transmembrane helix</keyword>
<comment type="caution">
    <text evidence="3">The sequence shown here is derived from an EMBL/GenBank/DDBJ whole genome shotgun (WGS) entry which is preliminary data.</text>
</comment>
<reference evidence="3" key="1">
    <citation type="submission" date="2020-04" db="EMBL/GenBank/DDBJ databases">
        <title>Draft genome resource of the tomato pathogen Pseudocercospora fuligena.</title>
        <authorList>
            <person name="Zaccaron A."/>
        </authorList>
    </citation>
    <scope>NUCLEOTIDE SEQUENCE</scope>
    <source>
        <strain evidence="3">PF001</strain>
    </source>
</reference>
<gene>
    <name evidence="3" type="ORF">HII31_03455</name>
</gene>
<protein>
    <recommendedName>
        <fullName evidence="5">ASST-domain-containing protein</fullName>
    </recommendedName>
</protein>
<dbReference type="PANTHER" id="PTHR35340:SF8">
    <property type="entry name" value="ASST-DOMAIN-CONTAINING PROTEIN"/>
    <property type="match status" value="1"/>
</dbReference>
<feature type="signal peptide" evidence="2">
    <location>
        <begin position="1"/>
        <end position="17"/>
    </location>
</feature>
<feature type="chain" id="PRO_5034584852" description="ASST-domain-containing protein" evidence="2">
    <location>
        <begin position="18"/>
        <end position="619"/>
    </location>
</feature>
<evidence type="ECO:0000256" key="2">
    <source>
        <dbReference type="SAM" id="SignalP"/>
    </source>
</evidence>
<organism evidence="3 4">
    <name type="scientific">Pseudocercospora fuligena</name>
    <dbReference type="NCBI Taxonomy" id="685502"/>
    <lineage>
        <taxon>Eukaryota</taxon>
        <taxon>Fungi</taxon>
        <taxon>Dikarya</taxon>
        <taxon>Ascomycota</taxon>
        <taxon>Pezizomycotina</taxon>
        <taxon>Dothideomycetes</taxon>
        <taxon>Dothideomycetidae</taxon>
        <taxon>Mycosphaerellales</taxon>
        <taxon>Mycosphaerellaceae</taxon>
        <taxon>Pseudocercospora</taxon>
    </lineage>
</organism>
<dbReference type="EMBL" id="JABCIY010000041">
    <property type="protein sequence ID" value="KAF7195249.1"/>
    <property type="molecule type" value="Genomic_DNA"/>
</dbReference>
<dbReference type="InterPro" id="IPR039535">
    <property type="entry name" value="ASST-like"/>
</dbReference>
<dbReference type="AlphaFoldDB" id="A0A8H6RPP9"/>
<proteinExistence type="predicted"/>
<keyword evidence="4" id="KW-1185">Reference proteome</keyword>
<evidence type="ECO:0000313" key="3">
    <source>
        <dbReference type="EMBL" id="KAF7195249.1"/>
    </source>
</evidence>